<dbReference type="GO" id="GO:0006233">
    <property type="term" value="P:dTDP biosynthetic process"/>
    <property type="evidence" value="ECO:0007669"/>
    <property type="project" value="InterPro"/>
</dbReference>
<dbReference type="InterPro" id="IPR018094">
    <property type="entry name" value="Thymidylate_kinase"/>
</dbReference>
<dbReference type="OrthoDB" id="425602at2759"/>
<dbReference type="GO" id="GO:0004798">
    <property type="term" value="F:dTMP kinase activity"/>
    <property type="evidence" value="ECO:0007669"/>
    <property type="project" value="UniProtKB-EC"/>
</dbReference>
<dbReference type="CDD" id="cd01672">
    <property type="entry name" value="TMPK"/>
    <property type="match status" value="1"/>
</dbReference>
<dbReference type="GO" id="GO:0005829">
    <property type="term" value="C:cytosol"/>
    <property type="evidence" value="ECO:0007669"/>
    <property type="project" value="TreeGrafter"/>
</dbReference>
<evidence type="ECO:0000313" key="11">
    <source>
        <dbReference type="EMBL" id="EGO20550.1"/>
    </source>
</evidence>
<evidence type="ECO:0000256" key="5">
    <source>
        <dbReference type="ARBA" id="ARBA00022679"/>
    </source>
</evidence>
<dbReference type="Proteomes" id="UP000008064">
    <property type="component" value="Unassembled WGS sequence"/>
</dbReference>
<name>F8P7Z2_SERL9</name>
<comment type="pathway">
    <text evidence="1">Pyrimidine metabolism; dTTP biosynthesis.</text>
</comment>
<gene>
    <name evidence="11" type="ORF">SERLADRAFT_399491</name>
</gene>
<dbReference type="KEGG" id="sla:SERLADRAFT_399491"/>
<keyword evidence="7" id="KW-0547">Nucleotide-binding</keyword>
<evidence type="ECO:0000256" key="6">
    <source>
        <dbReference type="ARBA" id="ARBA00022727"/>
    </source>
</evidence>
<dbReference type="EMBL" id="GL945440">
    <property type="protein sequence ID" value="EGO20550.1"/>
    <property type="molecule type" value="Genomic_DNA"/>
</dbReference>
<keyword evidence="9" id="KW-0067">ATP-binding</keyword>
<evidence type="ECO:0000256" key="1">
    <source>
        <dbReference type="ARBA" id="ARBA00004992"/>
    </source>
</evidence>
<dbReference type="InterPro" id="IPR027417">
    <property type="entry name" value="P-loop_NTPase"/>
</dbReference>
<dbReference type="GO" id="GO:0005634">
    <property type="term" value="C:nucleus"/>
    <property type="evidence" value="ECO:0007669"/>
    <property type="project" value="TreeGrafter"/>
</dbReference>
<dbReference type="AlphaFoldDB" id="F8P7Z2"/>
<dbReference type="FunFam" id="3.40.50.300:FF:000679">
    <property type="entry name" value="Thymidylate kinase"/>
    <property type="match status" value="1"/>
</dbReference>
<dbReference type="PANTHER" id="PTHR10344:SF1">
    <property type="entry name" value="THYMIDYLATE KINASE"/>
    <property type="match status" value="1"/>
</dbReference>
<proteinExistence type="inferred from homology"/>
<dbReference type="Gene3D" id="3.40.50.300">
    <property type="entry name" value="P-loop containing nucleotide triphosphate hydrolases"/>
    <property type="match status" value="1"/>
</dbReference>
<accession>F8P7Z2</accession>
<keyword evidence="5" id="KW-0808">Transferase</keyword>
<evidence type="ECO:0000256" key="9">
    <source>
        <dbReference type="ARBA" id="ARBA00022840"/>
    </source>
</evidence>
<dbReference type="NCBIfam" id="TIGR00041">
    <property type="entry name" value="DTMP_kinase"/>
    <property type="match status" value="1"/>
</dbReference>
<dbReference type="HAMAP" id="MF_00165">
    <property type="entry name" value="Thymidylate_kinase"/>
    <property type="match status" value="1"/>
</dbReference>
<dbReference type="SUPFAM" id="SSF52540">
    <property type="entry name" value="P-loop containing nucleoside triphosphate hydrolases"/>
    <property type="match status" value="1"/>
</dbReference>
<dbReference type="GO" id="GO:0006235">
    <property type="term" value="P:dTTP biosynthetic process"/>
    <property type="evidence" value="ECO:0007669"/>
    <property type="project" value="TreeGrafter"/>
</dbReference>
<evidence type="ECO:0000256" key="3">
    <source>
        <dbReference type="ARBA" id="ARBA00012980"/>
    </source>
</evidence>
<keyword evidence="6" id="KW-0545">Nucleotide biosynthesis</keyword>
<keyword evidence="8" id="KW-0418">Kinase</keyword>
<dbReference type="GO" id="GO:0006227">
    <property type="term" value="P:dUDP biosynthetic process"/>
    <property type="evidence" value="ECO:0007669"/>
    <property type="project" value="TreeGrafter"/>
</dbReference>
<dbReference type="InterPro" id="IPR039430">
    <property type="entry name" value="Thymidylate_kin-like_dom"/>
</dbReference>
<dbReference type="GO" id="GO:0004550">
    <property type="term" value="F:nucleoside diphosphate kinase activity"/>
    <property type="evidence" value="ECO:0007669"/>
    <property type="project" value="TreeGrafter"/>
</dbReference>
<evidence type="ECO:0000259" key="10">
    <source>
        <dbReference type="Pfam" id="PF02223"/>
    </source>
</evidence>
<sequence>MTRRAPFIVVEGLDRSGKSTQASILCDHLTSLGLPVELFKFPDRRTAIGKMIDSYLRSESDLDDRAIHLLFSANRWELASTISSHLEKGTTIIADRYAFSGIAFSARKGLSYKWCQAPDVGLPAPDLTMFLDIEPDIAQARGGYGTERYEQEEVQRDVRQVFERIEKEMTHAGARWVKIDAGRTQKEVSQDVWVHVQSILDSVHHPVGTLWEEPQEGTLGSIVKV</sequence>
<evidence type="ECO:0000256" key="4">
    <source>
        <dbReference type="ARBA" id="ARBA00017144"/>
    </source>
</evidence>
<dbReference type="GO" id="GO:0005524">
    <property type="term" value="F:ATP binding"/>
    <property type="evidence" value="ECO:0007669"/>
    <property type="project" value="UniProtKB-KW"/>
</dbReference>
<dbReference type="Pfam" id="PF02223">
    <property type="entry name" value="Thymidylate_kin"/>
    <property type="match status" value="1"/>
</dbReference>
<organism>
    <name type="scientific">Serpula lacrymans var. lacrymans (strain S7.9)</name>
    <name type="common">Dry rot fungus</name>
    <dbReference type="NCBI Taxonomy" id="578457"/>
    <lineage>
        <taxon>Eukaryota</taxon>
        <taxon>Fungi</taxon>
        <taxon>Dikarya</taxon>
        <taxon>Basidiomycota</taxon>
        <taxon>Agaricomycotina</taxon>
        <taxon>Agaricomycetes</taxon>
        <taxon>Agaricomycetidae</taxon>
        <taxon>Boletales</taxon>
        <taxon>Coniophorineae</taxon>
        <taxon>Serpulaceae</taxon>
        <taxon>Serpula</taxon>
    </lineage>
</organism>
<feature type="domain" description="Thymidylate kinase-like" evidence="10">
    <location>
        <begin position="10"/>
        <end position="191"/>
    </location>
</feature>
<dbReference type="GeneID" id="18811958"/>
<dbReference type="HOGENOM" id="CLU_049131_3_1_1"/>
<comment type="similarity">
    <text evidence="2">Belongs to the thymidylate kinase family.</text>
</comment>
<dbReference type="PANTHER" id="PTHR10344">
    <property type="entry name" value="THYMIDYLATE KINASE"/>
    <property type="match status" value="1"/>
</dbReference>
<reference evidence="11" key="1">
    <citation type="submission" date="2011-04" db="EMBL/GenBank/DDBJ databases">
        <title>Evolution of plant cell wall degrading machinery underlies the functional diversity of forest fungi.</title>
        <authorList>
            <consortium name="US DOE Joint Genome Institute (JGI-PGF)"/>
            <person name="Eastwood D.C."/>
            <person name="Floudas D."/>
            <person name="Binder M."/>
            <person name="Majcherczyk A."/>
            <person name="Schneider P."/>
            <person name="Aerts A."/>
            <person name="Asiegbu F.O."/>
            <person name="Baker S.E."/>
            <person name="Barry K."/>
            <person name="Bendiksby M."/>
            <person name="Blumentritt M."/>
            <person name="Coutinho P.M."/>
            <person name="Cullen D."/>
            <person name="Cullen D."/>
            <person name="Gathman A."/>
            <person name="Goodell B."/>
            <person name="Henrissat B."/>
            <person name="Ihrmark K."/>
            <person name="Kauserud H."/>
            <person name="Kohler A."/>
            <person name="LaButti K."/>
            <person name="Lapidus A."/>
            <person name="Lavin J.L."/>
            <person name="Lee Y.-H."/>
            <person name="Lindquist E."/>
            <person name="Lilly W."/>
            <person name="Lucas S."/>
            <person name="Morin E."/>
            <person name="Murat C."/>
            <person name="Oguiza J.A."/>
            <person name="Park J."/>
            <person name="Pisabarro A.G."/>
            <person name="Riley R."/>
            <person name="Rosling A."/>
            <person name="Salamov A."/>
            <person name="Schmidt O."/>
            <person name="Schmutz J."/>
            <person name="Skrede I."/>
            <person name="Stenlid J."/>
            <person name="Wiebenga A."/>
            <person name="Xie X."/>
            <person name="Kues U."/>
            <person name="Hibbett D.S."/>
            <person name="Hoffmeister D."/>
            <person name="Hogberg N."/>
            <person name="Martin F."/>
            <person name="Grigoriev I.V."/>
            <person name="Watkinson S.C."/>
        </authorList>
    </citation>
    <scope>NUCLEOTIDE SEQUENCE</scope>
    <source>
        <strain evidence="11">S7.9</strain>
    </source>
</reference>
<dbReference type="RefSeq" id="XP_007322516.1">
    <property type="nucleotide sequence ID" value="XM_007322454.1"/>
</dbReference>
<dbReference type="EC" id="2.7.4.9" evidence="3"/>
<evidence type="ECO:0000256" key="7">
    <source>
        <dbReference type="ARBA" id="ARBA00022741"/>
    </source>
</evidence>
<protein>
    <recommendedName>
        <fullName evidence="4">Thymidylate kinase</fullName>
        <ecNumber evidence="3">2.7.4.9</ecNumber>
    </recommendedName>
</protein>
<evidence type="ECO:0000256" key="8">
    <source>
        <dbReference type="ARBA" id="ARBA00022777"/>
    </source>
</evidence>
<evidence type="ECO:0000256" key="2">
    <source>
        <dbReference type="ARBA" id="ARBA00009776"/>
    </source>
</evidence>